<gene>
    <name evidence="3" type="ORF">EG68_07361</name>
</gene>
<dbReference type="OrthoDB" id="28092at2759"/>
<evidence type="ECO:0000256" key="1">
    <source>
        <dbReference type="SAM" id="SignalP"/>
    </source>
</evidence>
<dbReference type="GO" id="GO:0072546">
    <property type="term" value="C:EMC complex"/>
    <property type="evidence" value="ECO:0007669"/>
    <property type="project" value="InterPro"/>
</dbReference>
<name>A0A8S9YBT9_9TREM</name>
<dbReference type="GO" id="GO:0034975">
    <property type="term" value="P:protein folding in endoplasmic reticulum"/>
    <property type="evidence" value="ECO:0007669"/>
    <property type="project" value="TreeGrafter"/>
</dbReference>
<keyword evidence="1" id="KW-0732">Signal</keyword>
<feature type="domain" description="EMC1 first beta-propeller" evidence="2">
    <location>
        <begin position="22"/>
        <end position="389"/>
    </location>
</feature>
<organism evidence="3 4">
    <name type="scientific">Paragonimus skrjabini miyazakii</name>
    <dbReference type="NCBI Taxonomy" id="59628"/>
    <lineage>
        <taxon>Eukaryota</taxon>
        <taxon>Metazoa</taxon>
        <taxon>Spiralia</taxon>
        <taxon>Lophotrochozoa</taxon>
        <taxon>Platyhelminthes</taxon>
        <taxon>Trematoda</taxon>
        <taxon>Digenea</taxon>
        <taxon>Plagiorchiida</taxon>
        <taxon>Troglotremata</taxon>
        <taxon>Troglotrematidae</taxon>
        <taxon>Paragonimus</taxon>
    </lineage>
</organism>
<proteinExistence type="predicted"/>
<feature type="signal peptide" evidence="1">
    <location>
        <begin position="1"/>
        <end position="22"/>
    </location>
</feature>
<dbReference type="Proteomes" id="UP000822476">
    <property type="component" value="Unassembled WGS sequence"/>
</dbReference>
<comment type="caution">
    <text evidence="3">The sequence shown here is derived from an EMBL/GenBank/DDBJ whole genome shotgun (WGS) entry which is preliminary data.</text>
</comment>
<feature type="chain" id="PRO_5035825272" description="EMC1 first beta-propeller domain-containing protein" evidence="1">
    <location>
        <begin position="23"/>
        <end position="416"/>
    </location>
</feature>
<dbReference type="InterPro" id="IPR011047">
    <property type="entry name" value="Quinoprotein_ADH-like_sf"/>
</dbReference>
<dbReference type="InterPro" id="IPR058545">
    <property type="entry name" value="Beta-prop_EMC1_1st"/>
</dbReference>
<evidence type="ECO:0000313" key="3">
    <source>
        <dbReference type="EMBL" id="KAF7232478.1"/>
    </source>
</evidence>
<dbReference type="PANTHER" id="PTHR21573">
    <property type="entry name" value="ER MEMBRANE PROTEIN COMPLEX SUBUNIT 1"/>
    <property type="match status" value="1"/>
</dbReference>
<dbReference type="SUPFAM" id="SSF50998">
    <property type="entry name" value="Quinoprotein alcohol dehydrogenase-like"/>
    <property type="match status" value="1"/>
</dbReference>
<sequence>MIRSMHINNVLYMLAFLNVGLALFEDQIGLFDWNQKYIGKARFIDQRLTGSHKTYLLGSEKNVIASVASRDGSIVWRQVLEDGGKLVAMTRCDNVLLSVSVKGSAFIRAWDHRSGYIIWETLLPTSASSFDLWCDSFSEVVLFAHGSEVAALDLRAGKITSMKEKHSLSAAPQEVKLIASESNDTHLSVIFLRSTTLSTQTGIARTELAATMISLEKLEQKDVVLGETKTCSLLTPLAGQSRGLFLTCASVDSAGTGGFLNTVSLTGSQSVNEHIKSETVRIPQLATRIQRIDSSRLLVTSSTGSGAVYELNASGQLVQKYLLKNAMFAYLASWNGRDFLFTAFQEIEQPFNNFALSVYDAQSGEPIAEFPTRQWTIAIHHGAVESVSSLAHIAVLLACSYCPHCSYSIMLNDIGR</sequence>
<accession>A0A8S9YBT9</accession>
<reference evidence="3" key="1">
    <citation type="submission" date="2019-07" db="EMBL/GenBank/DDBJ databases">
        <title>Annotation for the trematode Paragonimus miyazaki's.</title>
        <authorList>
            <person name="Choi Y.-J."/>
        </authorList>
    </citation>
    <scope>NUCLEOTIDE SEQUENCE</scope>
    <source>
        <strain evidence="3">Japan</strain>
    </source>
</reference>
<evidence type="ECO:0000313" key="4">
    <source>
        <dbReference type="Proteomes" id="UP000822476"/>
    </source>
</evidence>
<dbReference type="EMBL" id="JTDE01021777">
    <property type="protein sequence ID" value="KAF7232478.1"/>
    <property type="molecule type" value="Genomic_DNA"/>
</dbReference>
<keyword evidence="4" id="KW-1185">Reference proteome</keyword>
<protein>
    <recommendedName>
        <fullName evidence="2">EMC1 first beta-propeller domain-containing protein</fullName>
    </recommendedName>
</protein>
<dbReference type="Pfam" id="PF25293">
    <property type="entry name" value="Beta-prop_EMC1_N"/>
    <property type="match status" value="1"/>
</dbReference>
<evidence type="ECO:0000259" key="2">
    <source>
        <dbReference type="Pfam" id="PF25293"/>
    </source>
</evidence>
<dbReference type="AlphaFoldDB" id="A0A8S9YBT9"/>
<dbReference type="InterPro" id="IPR026895">
    <property type="entry name" value="EMC1"/>
</dbReference>
<dbReference type="InterPro" id="IPR015943">
    <property type="entry name" value="WD40/YVTN_repeat-like_dom_sf"/>
</dbReference>
<dbReference type="PANTHER" id="PTHR21573:SF0">
    <property type="entry name" value="ER MEMBRANE PROTEIN COMPLEX SUBUNIT 1"/>
    <property type="match status" value="1"/>
</dbReference>
<dbReference type="Gene3D" id="2.130.10.10">
    <property type="entry name" value="YVTN repeat-like/Quinoprotein amine dehydrogenase"/>
    <property type="match status" value="1"/>
</dbReference>